<sequence length="290" mass="34004">MIKSPLRYPGGKSRAIKFIAPLIPEFDEFREPFVGGGSVFVYLKQKFPNKKFWINDIYENLYHFWKQTQQNPKRLIEQIQHWRDNATAGKELYKYLLDNIDKFDALNKAAAFFVINRITFSGTTESGGYSNAAYNKRFTQSSIERVKALSKILDNTKITNLDYQEVIEAEGENVFIFLDPPYYSATKSALYGKKGNLHKIFDHKRFAEVLKRTNHKWLVTYDDSEYIRDLFSFANIKEWNLTYGMRNIGNNGNQKGNELFISNYPLETKKQKIRTLFDECEKRNTTQKSL</sequence>
<reference evidence="7 8" key="1">
    <citation type="submission" date="2020-03" db="EMBL/GenBank/DDBJ databases">
        <title>Genomic Encyclopedia of Type Strains, Phase IV (KMG-IV): sequencing the most valuable type-strain genomes for metagenomic binning, comparative biology and taxonomic classification.</title>
        <authorList>
            <person name="Goeker M."/>
        </authorList>
    </citation>
    <scope>NUCLEOTIDE SEQUENCE [LARGE SCALE GENOMIC DNA]</scope>
    <source>
        <strain evidence="7 8">DSM 5718</strain>
    </source>
</reference>
<evidence type="ECO:0000256" key="3">
    <source>
        <dbReference type="ARBA" id="ARBA00022603"/>
    </source>
</evidence>
<comment type="caution">
    <text evidence="7">The sequence shown here is derived from an EMBL/GenBank/DDBJ whole genome shotgun (WGS) entry which is preliminary data.</text>
</comment>
<proteinExistence type="inferred from homology"/>
<keyword evidence="5" id="KW-0949">S-adenosyl-L-methionine</keyword>
<dbReference type="GO" id="GO:0032259">
    <property type="term" value="P:methylation"/>
    <property type="evidence" value="ECO:0007669"/>
    <property type="project" value="UniProtKB-KW"/>
</dbReference>
<evidence type="ECO:0000313" key="8">
    <source>
        <dbReference type="Proteomes" id="UP000537126"/>
    </source>
</evidence>
<dbReference type="PANTHER" id="PTHR30481">
    <property type="entry name" value="DNA ADENINE METHYLASE"/>
    <property type="match status" value="1"/>
</dbReference>
<dbReference type="GO" id="GO:0043565">
    <property type="term" value="F:sequence-specific DNA binding"/>
    <property type="evidence" value="ECO:0007669"/>
    <property type="project" value="TreeGrafter"/>
</dbReference>
<evidence type="ECO:0000256" key="5">
    <source>
        <dbReference type="ARBA" id="ARBA00022691"/>
    </source>
</evidence>
<dbReference type="GO" id="GO:0006298">
    <property type="term" value="P:mismatch repair"/>
    <property type="evidence" value="ECO:0007669"/>
    <property type="project" value="TreeGrafter"/>
</dbReference>
<dbReference type="GO" id="GO:1904047">
    <property type="term" value="F:S-adenosyl-L-methionine binding"/>
    <property type="evidence" value="ECO:0007669"/>
    <property type="project" value="TreeGrafter"/>
</dbReference>
<name>A0A846MNJ9_9BACT</name>
<keyword evidence="4 7" id="KW-0808">Transferase</keyword>
<evidence type="ECO:0000313" key="7">
    <source>
        <dbReference type="EMBL" id="NIK73031.1"/>
    </source>
</evidence>
<accession>A0A846MNJ9</accession>
<dbReference type="Gene3D" id="3.40.50.150">
    <property type="entry name" value="Vaccinia Virus protein VP39"/>
    <property type="match status" value="1"/>
</dbReference>
<evidence type="ECO:0000256" key="6">
    <source>
        <dbReference type="ARBA" id="ARBA00047942"/>
    </source>
</evidence>
<dbReference type="PIRSF" id="PIRSF000398">
    <property type="entry name" value="M_m6A_EcoRV"/>
    <property type="match status" value="1"/>
</dbReference>
<dbReference type="InterPro" id="IPR012327">
    <property type="entry name" value="MeTrfase_D12"/>
</dbReference>
<dbReference type="InterPro" id="IPR029063">
    <property type="entry name" value="SAM-dependent_MTases_sf"/>
</dbReference>
<evidence type="ECO:0000256" key="2">
    <source>
        <dbReference type="ARBA" id="ARBA00011900"/>
    </source>
</evidence>
<dbReference type="Proteomes" id="UP000537126">
    <property type="component" value="Unassembled WGS sequence"/>
</dbReference>
<evidence type="ECO:0000256" key="1">
    <source>
        <dbReference type="ARBA" id="ARBA00006594"/>
    </source>
</evidence>
<keyword evidence="8" id="KW-1185">Reference proteome</keyword>
<protein>
    <recommendedName>
        <fullName evidence="2">site-specific DNA-methyltransferase (adenine-specific)</fullName>
        <ecNumber evidence="2">2.1.1.72</ecNumber>
    </recommendedName>
</protein>
<dbReference type="PRINTS" id="PR00505">
    <property type="entry name" value="D12N6MTFRASE"/>
</dbReference>
<evidence type="ECO:0000256" key="4">
    <source>
        <dbReference type="ARBA" id="ARBA00022679"/>
    </source>
</evidence>
<dbReference type="PANTHER" id="PTHR30481:SF2">
    <property type="entry name" value="SITE-SPECIFIC DNA-METHYLTRANSFERASE (ADENINE-SPECIFIC)"/>
    <property type="match status" value="1"/>
</dbReference>
<keyword evidence="3 7" id="KW-0489">Methyltransferase</keyword>
<dbReference type="Pfam" id="PF02086">
    <property type="entry name" value="MethyltransfD12"/>
    <property type="match status" value="1"/>
</dbReference>
<dbReference type="AlphaFoldDB" id="A0A846MNJ9"/>
<dbReference type="RefSeq" id="WP_166918311.1">
    <property type="nucleotide sequence ID" value="NZ_JAASRN010000001.1"/>
</dbReference>
<organism evidence="7 8">
    <name type="scientific">Thermonema lapsum</name>
    <dbReference type="NCBI Taxonomy" id="28195"/>
    <lineage>
        <taxon>Bacteria</taxon>
        <taxon>Pseudomonadati</taxon>
        <taxon>Bacteroidota</taxon>
        <taxon>Cytophagia</taxon>
        <taxon>Cytophagales</taxon>
        <taxon>Thermonemataceae</taxon>
        <taxon>Thermonema</taxon>
    </lineage>
</organism>
<gene>
    <name evidence="7" type="ORF">FHS56_000517</name>
</gene>
<dbReference type="GO" id="GO:0009007">
    <property type="term" value="F:site-specific DNA-methyltransferase (adenine-specific) activity"/>
    <property type="evidence" value="ECO:0007669"/>
    <property type="project" value="UniProtKB-EC"/>
</dbReference>
<comment type="similarity">
    <text evidence="1">Belongs to the N(4)/N(6)-methyltransferase family.</text>
</comment>
<dbReference type="InterPro" id="IPR023095">
    <property type="entry name" value="Ade_MeTrfase_dom_2"/>
</dbReference>
<comment type="catalytic activity">
    <reaction evidence="6">
        <text>a 2'-deoxyadenosine in DNA + S-adenosyl-L-methionine = an N(6)-methyl-2'-deoxyadenosine in DNA + S-adenosyl-L-homocysteine + H(+)</text>
        <dbReference type="Rhea" id="RHEA:15197"/>
        <dbReference type="Rhea" id="RHEA-COMP:12418"/>
        <dbReference type="Rhea" id="RHEA-COMP:12419"/>
        <dbReference type="ChEBI" id="CHEBI:15378"/>
        <dbReference type="ChEBI" id="CHEBI:57856"/>
        <dbReference type="ChEBI" id="CHEBI:59789"/>
        <dbReference type="ChEBI" id="CHEBI:90615"/>
        <dbReference type="ChEBI" id="CHEBI:90616"/>
        <dbReference type="EC" id="2.1.1.72"/>
    </reaction>
</comment>
<dbReference type="GO" id="GO:0009307">
    <property type="term" value="P:DNA restriction-modification system"/>
    <property type="evidence" value="ECO:0007669"/>
    <property type="project" value="InterPro"/>
</dbReference>
<dbReference type="EC" id="2.1.1.72" evidence="2"/>
<dbReference type="SUPFAM" id="SSF53335">
    <property type="entry name" value="S-adenosyl-L-methionine-dependent methyltransferases"/>
    <property type="match status" value="1"/>
</dbReference>
<dbReference type="EMBL" id="JAASRN010000001">
    <property type="protein sequence ID" value="NIK73031.1"/>
    <property type="molecule type" value="Genomic_DNA"/>
</dbReference>
<dbReference type="InterPro" id="IPR012263">
    <property type="entry name" value="M_m6A_EcoRV"/>
</dbReference>
<dbReference type="Gene3D" id="1.10.1020.10">
    <property type="entry name" value="Adenine-specific Methyltransferase, Domain 2"/>
    <property type="match status" value="1"/>
</dbReference>